<keyword evidence="1" id="KW-1133">Transmembrane helix</keyword>
<gene>
    <name evidence="2" type="ORF">A2773_02125</name>
</gene>
<feature type="transmembrane region" description="Helical" evidence="1">
    <location>
        <begin position="42"/>
        <end position="60"/>
    </location>
</feature>
<name>A0A1F5ZQ85_9BACT</name>
<reference evidence="2 3" key="1">
    <citation type="journal article" date="2016" name="Nat. Commun.">
        <title>Thousands of microbial genomes shed light on interconnected biogeochemical processes in an aquifer system.</title>
        <authorList>
            <person name="Anantharaman K."/>
            <person name="Brown C.T."/>
            <person name="Hug L.A."/>
            <person name="Sharon I."/>
            <person name="Castelle C.J."/>
            <person name="Probst A.J."/>
            <person name="Thomas B.C."/>
            <person name="Singh A."/>
            <person name="Wilkins M.J."/>
            <person name="Karaoz U."/>
            <person name="Brodie E.L."/>
            <person name="Williams K.H."/>
            <person name="Hubbard S.S."/>
            <person name="Banfield J.F."/>
        </authorList>
    </citation>
    <scope>NUCLEOTIDE SEQUENCE [LARGE SCALE GENOMIC DNA]</scope>
</reference>
<feature type="transmembrane region" description="Helical" evidence="1">
    <location>
        <begin position="129"/>
        <end position="148"/>
    </location>
</feature>
<comment type="caution">
    <text evidence="2">The sequence shown here is derived from an EMBL/GenBank/DDBJ whole genome shotgun (WGS) entry which is preliminary data.</text>
</comment>
<protein>
    <recommendedName>
        <fullName evidence="4">Histidine kinase N-terminal 7TM region domain-containing protein</fullName>
    </recommendedName>
</protein>
<dbReference type="EMBL" id="MFJE01000013">
    <property type="protein sequence ID" value="OGG14561.1"/>
    <property type="molecule type" value="Genomic_DNA"/>
</dbReference>
<dbReference type="Proteomes" id="UP000177383">
    <property type="component" value="Unassembled WGS sequence"/>
</dbReference>
<keyword evidence="1" id="KW-0472">Membrane</keyword>
<evidence type="ECO:0000313" key="3">
    <source>
        <dbReference type="Proteomes" id="UP000177383"/>
    </source>
</evidence>
<sequence length="239" mass="27676">MKRIHLILTGLSLTIILLSLNRLTSFTQITLEPFQFLRWMDLLAMIPIPLSSVILYFLLKNEIIKDSPFRKTAIYLILNLLLISGIYFFAAGSGTHEFANYLHFKFCRSDPSTSLCNIIIYNDDRFSHYVYYIGFILMNIALMFMEFFSPRKEKISRKDLIFVTLNSLVIAFGIFANLAFEEALLDLFFFGSVMILSLYLLLKDKKMSLKMPILYYFASSYTIGIVSTIIYKLATNTPF</sequence>
<keyword evidence="1" id="KW-0812">Transmembrane</keyword>
<organism evidence="2 3">
    <name type="scientific">Candidatus Gottesmanbacteria bacterium RIFCSPHIGHO2_01_FULL_39_10</name>
    <dbReference type="NCBI Taxonomy" id="1798375"/>
    <lineage>
        <taxon>Bacteria</taxon>
        <taxon>Candidatus Gottesmaniibacteriota</taxon>
    </lineage>
</organism>
<feature type="transmembrane region" description="Helical" evidence="1">
    <location>
        <begin position="72"/>
        <end position="90"/>
    </location>
</feature>
<feature type="transmembrane region" description="Helical" evidence="1">
    <location>
        <begin position="214"/>
        <end position="234"/>
    </location>
</feature>
<accession>A0A1F5ZQ85</accession>
<feature type="transmembrane region" description="Helical" evidence="1">
    <location>
        <begin position="160"/>
        <end position="178"/>
    </location>
</feature>
<evidence type="ECO:0000313" key="2">
    <source>
        <dbReference type="EMBL" id="OGG14561.1"/>
    </source>
</evidence>
<evidence type="ECO:0008006" key="4">
    <source>
        <dbReference type="Google" id="ProtNLM"/>
    </source>
</evidence>
<dbReference type="AlphaFoldDB" id="A0A1F5ZQ85"/>
<evidence type="ECO:0000256" key="1">
    <source>
        <dbReference type="SAM" id="Phobius"/>
    </source>
</evidence>
<proteinExistence type="predicted"/>
<dbReference type="STRING" id="1798375.A2773_02125"/>
<feature type="transmembrane region" description="Helical" evidence="1">
    <location>
        <begin position="184"/>
        <end position="202"/>
    </location>
</feature>